<dbReference type="OrthoDB" id="218695at2"/>
<dbReference type="AlphaFoldDB" id="A0A5N8XEY9"/>
<dbReference type="InterPro" id="IPR027417">
    <property type="entry name" value="P-loop_NTPase"/>
</dbReference>
<accession>A0A5N8XEY9</accession>
<dbReference type="InterPro" id="IPR049052">
    <property type="entry name" value="nSTAND1"/>
</dbReference>
<organism evidence="2 3">
    <name type="scientific">Streptomyces spongiae</name>
    <dbReference type="NCBI Taxonomy" id="565072"/>
    <lineage>
        <taxon>Bacteria</taxon>
        <taxon>Bacillati</taxon>
        <taxon>Actinomycetota</taxon>
        <taxon>Actinomycetes</taxon>
        <taxon>Kitasatosporales</taxon>
        <taxon>Streptomycetaceae</taxon>
        <taxon>Streptomyces</taxon>
    </lineage>
</organism>
<keyword evidence="3" id="KW-1185">Reference proteome</keyword>
<evidence type="ECO:0000259" key="1">
    <source>
        <dbReference type="SMART" id="SM00382"/>
    </source>
</evidence>
<dbReference type="SUPFAM" id="SSF52540">
    <property type="entry name" value="P-loop containing nucleoside triphosphate hydrolases"/>
    <property type="match status" value="1"/>
</dbReference>
<dbReference type="EMBL" id="VJZC01000034">
    <property type="protein sequence ID" value="MPY57125.1"/>
    <property type="molecule type" value="Genomic_DNA"/>
</dbReference>
<dbReference type="Proteomes" id="UP000400924">
    <property type="component" value="Unassembled WGS sequence"/>
</dbReference>
<dbReference type="SMART" id="SM00382">
    <property type="entry name" value="AAA"/>
    <property type="match status" value="1"/>
</dbReference>
<sequence length="565" mass="64188">MEDLHRVQFSLCRILTIWHPNLAAYAEHAERRILTFRHAKGGFRLNSGDSSNKPKRAPAPTRNQMKLEEKIAEFERRHTFGKSLTAYLSRNRIKVVRVEQGLQGRWSLFAVLPTSTAEMFDIDRELLFLVTDYEAVEPRILNDLQSQMRNNARVEDEIAVLISRDGNARRLVRMRAGEAAILTIEGQNLPGEVPDFRVIVSEMLESVDHFNVTTPITSPSAFFGRQRDISSVRRFLAQGQHVGIFGLRKAGKSSLLNRVSVLERELGSIVVNLDLNEYFGTPRRFRAGIVRSLSEELARNKIIVPKLRSLRSHGRDDFINEYWMSDLDSLLNAIPASRNVIFVIDEIDSALPSRILSRAEADEEVGLLRALSQLRAFIQKRQSRGQIPPVILSAGVDPSLFERASVRGITNPLFQFSALKFIEPMDREELQDMIRTLGKRTGLKFRSHEVIDELMEEYGGHPLLTRQACSYVHRNRPRGVVPYQVQKSDVQKAFAAKGPGSPLEHARAIPESFAEWFPQESTVLSERWSNLQFDPMETSGLEHAISYGLLHDNGSVRMRALTRTT</sequence>
<evidence type="ECO:0000313" key="3">
    <source>
        <dbReference type="Proteomes" id="UP000400924"/>
    </source>
</evidence>
<feature type="domain" description="AAA+ ATPase" evidence="1">
    <location>
        <begin position="238"/>
        <end position="429"/>
    </location>
</feature>
<dbReference type="RefSeq" id="WP_152770664.1">
    <property type="nucleotide sequence ID" value="NZ_VJZC01000034.1"/>
</dbReference>
<dbReference type="Pfam" id="PF20703">
    <property type="entry name" value="nSTAND1"/>
    <property type="match status" value="1"/>
</dbReference>
<dbReference type="Gene3D" id="3.40.50.300">
    <property type="entry name" value="P-loop containing nucleotide triphosphate hydrolases"/>
    <property type="match status" value="1"/>
</dbReference>
<reference evidence="2 3" key="1">
    <citation type="submission" date="2019-07" db="EMBL/GenBank/DDBJ databases">
        <title>New species of Amycolatopsis and Streptomyces.</title>
        <authorList>
            <person name="Duangmal K."/>
            <person name="Teo W.F.A."/>
            <person name="Lipun K."/>
        </authorList>
    </citation>
    <scope>NUCLEOTIDE SEQUENCE [LARGE SCALE GENOMIC DNA]</scope>
    <source>
        <strain evidence="2 3">NBRC 106415</strain>
    </source>
</reference>
<gene>
    <name evidence="2" type="ORF">FNH08_08025</name>
</gene>
<proteinExistence type="predicted"/>
<dbReference type="InterPro" id="IPR003593">
    <property type="entry name" value="AAA+_ATPase"/>
</dbReference>
<protein>
    <recommendedName>
        <fullName evidence="1">AAA+ ATPase domain-containing protein</fullName>
    </recommendedName>
</protein>
<evidence type="ECO:0000313" key="2">
    <source>
        <dbReference type="EMBL" id="MPY57125.1"/>
    </source>
</evidence>
<comment type="caution">
    <text evidence="2">The sequence shown here is derived from an EMBL/GenBank/DDBJ whole genome shotgun (WGS) entry which is preliminary data.</text>
</comment>
<name>A0A5N8XEY9_9ACTN</name>